<feature type="domain" description="Protein kinase" evidence="12">
    <location>
        <begin position="1"/>
        <end position="93"/>
    </location>
</feature>
<evidence type="ECO:0000256" key="5">
    <source>
        <dbReference type="ARBA" id="ARBA00022527"/>
    </source>
</evidence>
<dbReference type="EC" id="2.7.11.1" evidence="4"/>
<dbReference type="InterPro" id="IPR000719">
    <property type="entry name" value="Prot_kinase_dom"/>
</dbReference>
<evidence type="ECO:0000256" key="7">
    <source>
        <dbReference type="ARBA" id="ARBA00022741"/>
    </source>
</evidence>
<reference evidence="14" key="4">
    <citation type="submission" date="2022-04" db="EMBL/GenBank/DDBJ databases">
        <authorList>
            <person name="Komine T."/>
            <person name="Fukano H."/>
            <person name="Wada S."/>
        </authorList>
    </citation>
    <scope>NUCLEOTIDE SEQUENCE</scope>
    <source>
        <strain evidence="14">NJB18185</strain>
    </source>
</reference>
<keyword evidence="15" id="KW-1185">Reference proteome</keyword>
<reference evidence="14" key="3">
    <citation type="journal article" date="2022" name="Microbiol. Resour. Announc.">
        <title>Draft Genome Sequences of Eight Mycobacterium montefiorense Strains Isolated from Salamanders in Captivity.</title>
        <authorList>
            <person name="Komine T."/>
            <person name="Ihara H."/>
            <person name="Fukano H."/>
            <person name="Hoshino Y."/>
            <person name="Kurata O."/>
            <person name="Wada S."/>
        </authorList>
    </citation>
    <scope>NUCLEOTIDE SEQUENCE</scope>
    <source>
        <strain evidence="14">NJB18185</strain>
    </source>
</reference>
<evidence type="ECO:0000256" key="4">
    <source>
        <dbReference type="ARBA" id="ARBA00012513"/>
    </source>
</evidence>
<reference evidence="13" key="1">
    <citation type="journal article" date="2018" name="Genome Announc.">
        <title>Draft Genome Sequence of Mycobacterium montefiorense Isolated from Japanese Black Salamander (Hynobius nigrescens).</title>
        <authorList>
            <person name="Fukano H."/>
            <person name="Yoshida M."/>
            <person name="Shimizu A."/>
            <person name="Iwao H."/>
            <person name="Katayama Y."/>
            <person name="Omatsu T."/>
            <person name="Mizutani T."/>
            <person name="Kurata O."/>
            <person name="Wada S."/>
            <person name="Hoshino Y."/>
        </authorList>
    </citation>
    <scope>NUCLEOTIDE SEQUENCE</scope>
    <source>
        <strain evidence="13">BS</strain>
    </source>
</reference>
<dbReference type="AlphaFoldDB" id="A0AA37PKX9"/>
<evidence type="ECO:0000256" key="3">
    <source>
        <dbReference type="ARBA" id="ARBA00010886"/>
    </source>
</evidence>
<gene>
    <name evidence="13" type="ORF">MmonteBS_35060</name>
    <name evidence="14" type="ORF">NJB18185_11640</name>
</gene>
<dbReference type="GO" id="GO:0000922">
    <property type="term" value="C:spindle pole"/>
    <property type="evidence" value="ECO:0007669"/>
    <property type="project" value="UniProtKB-SubCell"/>
</dbReference>
<sequence>MAPERFRVGQADARSDIYALACVLYECLTGGAPFPGDSIEQQVAGHLSAPPPRPSDSGAPPAFDAVIATGMAKDPEQRYATPVEMARAARDAITVPLRRPDPNAQSHNAGASAHTQADSFPSERRSGRRNHCTVTHCSTWCKTPSAPSGIGWSPPQ</sequence>
<protein>
    <recommendedName>
        <fullName evidence="4">non-specific serine/threonine protein kinase</fullName>
        <ecNumber evidence="4">2.7.11.1</ecNumber>
    </recommendedName>
</protein>
<keyword evidence="8" id="KW-0418">Kinase</keyword>
<name>A0AA37PKX9_9MYCO</name>
<comment type="subcellular location">
    <subcellularLocation>
        <location evidence="1">Cytoplasm</location>
        <location evidence="1">Cytoskeleton</location>
        <location evidence="1">Microtubule organizing center</location>
        <location evidence="1">Centrosome</location>
    </subcellularLocation>
    <subcellularLocation>
        <location evidence="2">Cytoplasm</location>
        <location evidence="2">Cytoskeleton</location>
        <location evidence="2">Spindle pole</location>
    </subcellularLocation>
</comment>
<dbReference type="Pfam" id="PF07714">
    <property type="entry name" value="PK_Tyr_Ser-Thr"/>
    <property type="match status" value="1"/>
</dbReference>
<evidence type="ECO:0000256" key="2">
    <source>
        <dbReference type="ARBA" id="ARBA00004647"/>
    </source>
</evidence>
<dbReference type="PANTHER" id="PTHR43289">
    <property type="entry name" value="MITOGEN-ACTIVATED PROTEIN KINASE KINASE KINASE 20-RELATED"/>
    <property type="match status" value="1"/>
</dbReference>
<organism evidence="14 16">
    <name type="scientific">Mycobacterium montefiorense</name>
    <dbReference type="NCBI Taxonomy" id="154654"/>
    <lineage>
        <taxon>Bacteria</taxon>
        <taxon>Bacillati</taxon>
        <taxon>Actinomycetota</taxon>
        <taxon>Actinomycetes</taxon>
        <taxon>Mycobacteriales</taxon>
        <taxon>Mycobacteriaceae</taxon>
        <taxon>Mycobacterium</taxon>
        <taxon>Mycobacterium simiae complex</taxon>
    </lineage>
</organism>
<evidence type="ECO:0000313" key="15">
    <source>
        <dbReference type="Proteomes" id="UP000245060"/>
    </source>
</evidence>
<keyword evidence="6" id="KW-0808">Transferase</keyword>
<keyword evidence="7" id="KW-0547">Nucleotide-binding</keyword>
<dbReference type="Gene3D" id="1.10.510.10">
    <property type="entry name" value="Transferase(Phosphotransferase) domain 1"/>
    <property type="match status" value="1"/>
</dbReference>
<keyword evidence="10" id="KW-0206">Cytoskeleton</keyword>
<evidence type="ECO:0000256" key="8">
    <source>
        <dbReference type="ARBA" id="ARBA00022777"/>
    </source>
</evidence>
<evidence type="ECO:0000313" key="13">
    <source>
        <dbReference type="EMBL" id="GBG39134.1"/>
    </source>
</evidence>
<evidence type="ECO:0000256" key="6">
    <source>
        <dbReference type="ARBA" id="ARBA00022679"/>
    </source>
</evidence>
<evidence type="ECO:0000259" key="12">
    <source>
        <dbReference type="PROSITE" id="PS50011"/>
    </source>
</evidence>
<feature type="region of interest" description="Disordered" evidence="11">
    <location>
        <begin position="35"/>
        <end position="63"/>
    </location>
</feature>
<dbReference type="GO" id="GO:0005524">
    <property type="term" value="F:ATP binding"/>
    <property type="evidence" value="ECO:0007669"/>
    <property type="project" value="UniProtKB-KW"/>
</dbReference>
<dbReference type="InterPro" id="IPR011009">
    <property type="entry name" value="Kinase-like_dom_sf"/>
</dbReference>
<feature type="region of interest" description="Disordered" evidence="11">
    <location>
        <begin position="97"/>
        <end position="134"/>
    </location>
</feature>
<dbReference type="EMBL" id="BFCH01000018">
    <property type="protein sequence ID" value="GBG39134.1"/>
    <property type="molecule type" value="Genomic_DNA"/>
</dbReference>
<dbReference type="InterPro" id="IPR001245">
    <property type="entry name" value="Ser-Thr/Tyr_kinase_cat_dom"/>
</dbReference>
<keyword evidence="9" id="KW-0067">ATP-binding</keyword>
<evidence type="ECO:0000256" key="1">
    <source>
        <dbReference type="ARBA" id="ARBA00004300"/>
    </source>
</evidence>
<dbReference type="PROSITE" id="PS50011">
    <property type="entry name" value="PROTEIN_KINASE_DOM"/>
    <property type="match status" value="1"/>
</dbReference>
<dbReference type="PANTHER" id="PTHR43289:SF6">
    <property type="entry name" value="SERINE_THREONINE-PROTEIN KINASE NEKL-3"/>
    <property type="match status" value="1"/>
</dbReference>
<accession>A0AA37PKX9</accession>
<evidence type="ECO:0000256" key="9">
    <source>
        <dbReference type="ARBA" id="ARBA00022840"/>
    </source>
</evidence>
<dbReference type="EMBL" id="BQYH01000005">
    <property type="protein sequence ID" value="GKU71388.1"/>
    <property type="molecule type" value="Genomic_DNA"/>
</dbReference>
<dbReference type="GO" id="GO:0005813">
    <property type="term" value="C:centrosome"/>
    <property type="evidence" value="ECO:0007669"/>
    <property type="project" value="UniProtKB-SubCell"/>
</dbReference>
<dbReference type="SUPFAM" id="SSF56112">
    <property type="entry name" value="Protein kinase-like (PK-like)"/>
    <property type="match status" value="1"/>
</dbReference>
<comment type="caution">
    <text evidence="14">The sequence shown here is derived from an EMBL/GenBank/DDBJ whole genome shotgun (WGS) entry which is preliminary data.</text>
</comment>
<evidence type="ECO:0000313" key="16">
    <source>
        <dbReference type="Proteomes" id="UP001139505"/>
    </source>
</evidence>
<dbReference type="Proteomes" id="UP001139505">
    <property type="component" value="Unassembled WGS sequence"/>
</dbReference>
<evidence type="ECO:0000256" key="10">
    <source>
        <dbReference type="ARBA" id="ARBA00023212"/>
    </source>
</evidence>
<comment type="similarity">
    <text evidence="3">Belongs to the protein kinase superfamily. NEK Ser/Thr protein kinase family. NIMA subfamily.</text>
</comment>
<reference evidence="15" key="2">
    <citation type="submission" date="2018-04" db="EMBL/GenBank/DDBJ databases">
        <title>Draft genome sequence of Mycobacterium montefiorense isolated from Japanese black salamander.</title>
        <authorList>
            <person name="Fukano H."/>
            <person name="Yoshida M."/>
            <person name="Shimizu A."/>
            <person name="Iwao H."/>
            <person name="Kurata O."/>
            <person name="Katayama Y."/>
            <person name="Omatsu T."/>
            <person name="Mizutani T."/>
            <person name="Wada S."/>
            <person name="Hoshino Y."/>
        </authorList>
    </citation>
    <scope>NUCLEOTIDE SEQUENCE [LARGE SCALE GENOMIC DNA]</scope>
    <source>
        <strain evidence="15">BS</strain>
    </source>
</reference>
<proteinExistence type="inferred from homology"/>
<dbReference type="GO" id="GO:0004674">
    <property type="term" value="F:protein serine/threonine kinase activity"/>
    <property type="evidence" value="ECO:0007669"/>
    <property type="project" value="UniProtKB-KW"/>
</dbReference>
<keyword evidence="10" id="KW-0963">Cytoplasm</keyword>
<keyword evidence="5" id="KW-0723">Serine/threonine-protein kinase</keyword>
<dbReference type="Proteomes" id="UP000245060">
    <property type="component" value="Unassembled WGS sequence"/>
</dbReference>
<feature type="compositionally biased region" description="Polar residues" evidence="11">
    <location>
        <begin position="103"/>
        <end position="119"/>
    </location>
</feature>
<evidence type="ECO:0000256" key="11">
    <source>
        <dbReference type="SAM" id="MobiDB-lite"/>
    </source>
</evidence>
<evidence type="ECO:0000313" key="14">
    <source>
        <dbReference type="EMBL" id="GKU71388.1"/>
    </source>
</evidence>